<evidence type="ECO:0000313" key="1">
    <source>
        <dbReference type="EMBL" id="MFC7669660.1"/>
    </source>
</evidence>
<sequence length="100" mass="10859">MSSTPAPDAQRPPQLSEHALRQALAELDTKIQTLHNRAHATAAGSTNTYEAHAESLEAKRALLAEQLGKAPMPADGSEPSVWAQIRRGIDALREDIRKLL</sequence>
<organism evidence="1 2">
    <name type="scientific">Hymenobacter humi</name>
    <dbReference type="NCBI Taxonomy" id="1411620"/>
    <lineage>
        <taxon>Bacteria</taxon>
        <taxon>Pseudomonadati</taxon>
        <taxon>Bacteroidota</taxon>
        <taxon>Cytophagia</taxon>
        <taxon>Cytophagales</taxon>
        <taxon>Hymenobacteraceae</taxon>
        <taxon>Hymenobacter</taxon>
    </lineage>
</organism>
<keyword evidence="2" id="KW-1185">Reference proteome</keyword>
<name>A0ABW2U8M6_9BACT</name>
<dbReference type="EMBL" id="JBHTEK010000001">
    <property type="protein sequence ID" value="MFC7669660.1"/>
    <property type="molecule type" value="Genomic_DNA"/>
</dbReference>
<dbReference type="RefSeq" id="WP_380205150.1">
    <property type="nucleotide sequence ID" value="NZ_JBHTEK010000001.1"/>
</dbReference>
<dbReference type="Proteomes" id="UP001596513">
    <property type="component" value="Unassembled WGS sequence"/>
</dbReference>
<proteinExistence type="predicted"/>
<reference evidence="2" key="1">
    <citation type="journal article" date="2019" name="Int. J. Syst. Evol. Microbiol.">
        <title>The Global Catalogue of Microorganisms (GCM) 10K type strain sequencing project: providing services to taxonomists for standard genome sequencing and annotation.</title>
        <authorList>
            <consortium name="The Broad Institute Genomics Platform"/>
            <consortium name="The Broad Institute Genome Sequencing Center for Infectious Disease"/>
            <person name="Wu L."/>
            <person name="Ma J."/>
        </authorList>
    </citation>
    <scope>NUCLEOTIDE SEQUENCE [LARGE SCALE GENOMIC DNA]</scope>
    <source>
        <strain evidence="2">JCM 19635</strain>
    </source>
</reference>
<protein>
    <submittedName>
        <fullName evidence="1">Uncharacterized protein</fullName>
    </submittedName>
</protein>
<evidence type="ECO:0000313" key="2">
    <source>
        <dbReference type="Proteomes" id="UP001596513"/>
    </source>
</evidence>
<gene>
    <name evidence="1" type="ORF">ACFQT0_21535</name>
</gene>
<accession>A0ABW2U8M6</accession>
<comment type="caution">
    <text evidence="1">The sequence shown here is derived from an EMBL/GenBank/DDBJ whole genome shotgun (WGS) entry which is preliminary data.</text>
</comment>